<evidence type="ECO:0000313" key="5">
    <source>
        <dbReference type="Proteomes" id="UP001215231"/>
    </source>
</evidence>
<proteinExistence type="predicted"/>
<keyword evidence="5" id="KW-1185">Reference proteome</keyword>
<dbReference type="SMART" id="SM00091">
    <property type="entry name" value="PAS"/>
    <property type="match status" value="1"/>
</dbReference>
<name>A0ABY7VHA7_9GAMM</name>
<dbReference type="SMART" id="SM00267">
    <property type="entry name" value="GGDEF"/>
    <property type="match status" value="1"/>
</dbReference>
<dbReference type="InterPro" id="IPR001633">
    <property type="entry name" value="EAL_dom"/>
</dbReference>
<dbReference type="InterPro" id="IPR052155">
    <property type="entry name" value="Biofilm_reg_signaling"/>
</dbReference>
<evidence type="ECO:0000259" key="3">
    <source>
        <dbReference type="PROSITE" id="PS50887"/>
    </source>
</evidence>
<feature type="domain" description="GGDEF" evidence="3">
    <location>
        <begin position="267"/>
        <end position="400"/>
    </location>
</feature>
<dbReference type="Pfam" id="PF00563">
    <property type="entry name" value="EAL"/>
    <property type="match status" value="1"/>
</dbReference>
<reference evidence="4 5" key="1">
    <citation type="journal article" date="2022" name="Mar. Drugs">
        <title>Bioassay-Guided Fractionation Leads to the Detection of Cholic Acid Generated by the Rare Thalassomonas sp.</title>
        <authorList>
            <person name="Pheiffer F."/>
            <person name="Schneider Y.K."/>
            <person name="Hansen E.H."/>
            <person name="Andersen J.H."/>
            <person name="Isaksson J."/>
            <person name="Busche T."/>
            <person name="R C."/>
            <person name="Kalinowski J."/>
            <person name="Zyl L.V."/>
            <person name="Trindade M."/>
        </authorList>
    </citation>
    <scope>NUCLEOTIDE SEQUENCE [LARGE SCALE GENOMIC DNA]</scope>
    <source>
        <strain evidence="4 5">A5K-61T</strain>
    </source>
</reference>
<gene>
    <name evidence="4" type="ORF">H3N35_06535</name>
</gene>
<dbReference type="Proteomes" id="UP001215231">
    <property type="component" value="Chromosome"/>
</dbReference>
<accession>A0ABY7VHA7</accession>
<keyword evidence="1" id="KW-1133">Transmembrane helix</keyword>
<dbReference type="SUPFAM" id="SSF55785">
    <property type="entry name" value="PYP-like sensor domain (PAS domain)"/>
    <property type="match status" value="1"/>
</dbReference>
<feature type="domain" description="EAL" evidence="2">
    <location>
        <begin position="411"/>
        <end position="665"/>
    </location>
</feature>
<dbReference type="NCBIfam" id="TIGR00254">
    <property type="entry name" value="GGDEF"/>
    <property type="match status" value="1"/>
</dbReference>
<dbReference type="SMART" id="SM00052">
    <property type="entry name" value="EAL"/>
    <property type="match status" value="1"/>
</dbReference>
<dbReference type="Pfam" id="PF00990">
    <property type="entry name" value="GGDEF"/>
    <property type="match status" value="1"/>
</dbReference>
<dbReference type="InterPro" id="IPR000014">
    <property type="entry name" value="PAS"/>
</dbReference>
<dbReference type="InterPro" id="IPR000160">
    <property type="entry name" value="GGDEF_dom"/>
</dbReference>
<dbReference type="InterPro" id="IPR035965">
    <property type="entry name" value="PAS-like_dom_sf"/>
</dbReference>
<evidence type="ECO:0000313" key="4">
    <source>
        <dbReference type="EMBL" id="WDE13097.1"/>
    </source>
</evidence>
<dbReference type="CDD" id="cd01948">
    <property type="entry name" value="EAL"/>
    <property type="match status" value="1"/>
</dbReference>
<dbReference type="CDD" id="cd01949">
    <property type="entry name" value="GGDEF"/>
    <property type="match status" value="1"/>
</dbReference>
<evidence type="ECO:0000259" key="2">
    <source>
        <dbReference type="PROSITE" id="PS50883"/>
    </source>
</evidence>
<dbReference type="Gene3D" id="3.30.70.270">
    <property type="match status" value="1"/>
</dbReference>
<dbReference type="Gene3D" id="3.30.450.20">
    <property type="entry name" value="PAS domain"/>
    <property type="match status" value="1"/>
</dbReference>
<dbReference type="PANTHER" id="PTHR44757:SF4">
    <property type="entry name" value="DIGUANYLATE CYCLASE DGCE-RELATED"/>
    <property type="match status" value="1"/>
</dbReference>
<sequence>MLLFIIKSKYSLLFKLLAAIFFACTLIFAWVNYGAIWPLLIPFLLVGGLLFSVRHAINAETDRLITGLLEKLSLKPAEETAFNFSPLQRIYLAVNKVIAGLLLKVESHTNTLNAISDVVIRTDKNGYIADANQAGLKFFCCDFDELKQHCFAELMSSKAGEDTRDGFKDILANICSDKSPDRVYKNTYTIKPGKQTLSIEQDVSGIFDDNGELTGTVIVLRDVTRAEQLRARLRYQANYDSVTKLFNRYKFEQKLMDAWHDAQENKQQHALLQLDMDRFKLINDNAGHAAGDQLLREVGQLLKSAVRQSDICARIGGDEFSILLLGTTKESALAVMQKLNTAFKQLPFSYHGQVFEVGASIGGTLINHTSPPLVEIKRQADAACFMAKNKGINGCQLFDDKDESLVIHQQEPRWAARIHQALENDEFELFFQPIKALNTKANTKQHLEILLRLKSDNQYLSPSVFLPAVERFRLTDKVDTWVVNKAFSWLSQHPELWEEIVISINLSGDSVTNTGLIDHILSRHEDLPFPAAAVCFEITETAAIANMSKASIMVEKLRFAGFAIALDDFGKGFSTFSYLKNLPAKYIKIDGSYVQDVLNNQSDLAIVKAINSLAKTLDMHTIAEFVQCEQAMSLLNDIGVDFVQGYGIARPRPLAEYHTLTSVYQSDEFVGDNFPDDGVSVTCR</sequence>
<dbReference type="InterPro" id="IPR035919">
    <property type="entry name" value="EAL_sf"/>
</dbReference>
<protein>
    <submittedName>
        <fullName evidence="4">EAL domain-containing protein</fullName>
    </submittedName>
</protein>
<dbReference type="SUPFAM" id="SSF55073">
    <property type="entry name" value="Nucleotide cyclase"/>
    <property type="match status" value="1"/>
</dbReference>
<dbReference type="RefSeq" id="WP_274053439.1">
    <property type="nucleotide sequence ID" value="NZ_CP059693.1"/>
</dbReference>
<dbReference type="PANTHER" id="PTHR44757">
    <property type="entry name" value="DIGUANYLATE CYCLASE DGCP"/>
    <property type="match status" value="1"/>
</dbReference>
<dbReference type="PROSITE" id="PS50887">
    <property type="entry name" value="GGDEF"/>
    <property type="match status" value="1"/>
</dbReference>
<feature type="transmembrane region" description="Helical" evidence="1">
    <location>
        <begin position="12"/>
        <end position="30"/>
    </location>
</feature>
<evidence type="ECO:0000256" key="1">
    <source>
        <dbReference type="SAM" id="Phobius"/>
    </source>
</evidence>
<dbReference type="InterPro" id="IPR043128">
    <property type="entry name" value="Rev_trsase/Diguanyl_cyclase"/>
</dbReference>
<keyword evidence="1" id="KW-0472">Membrane</keyword>
<keyword evidence="1" id="KW-0812">Transmembrane</keyword>
<dbReference type="EMBL" id="CP059693">
    <property type="protein sequence ID" value="WDE13097.1"/>
    <property type="molecule type" value="Genomic_DNA"/>
</dbReference>
<dbReference type="InterPro" id="IPR013656">
    <property type="entry name" value="PAS_4"/>
</dbReference>
<dbReference type="Gene3D" id="3.20.20.450">
    <property type="entry name" value="EAL domain"/>
    <property type="match status" value="1"/>
</dbReference>
<dbReference type="InterPro" id="IPR029787">
    <property type="entry name" value="Nucleotide_cyclase"/>
</dbReference>
<dbReference type="SUPFAM" id="SSF141868">
    <property type="entry name" value="EAL domain-like"/>
    <property type="match status" value="1"/>
</dbReference>
<organism evidence="4 5">
    <name type="scientific">Thalassomonas haliotis</name>
    <dbReference type="NCBI Taxonomy" id="485448"/>
    <lineage>
        <taxon>Bacteria</taxon>
        <taxon>Pseudomonadati</taxon>
        <taxon>Pseudomonadota</taxon>
        <taxon>Gammaproteobacteria</taxon>
        <taxon>Alteromonadales</taxon>
        <taxon>Colwelliaceae</taxon>
        <taxon>Thalassomonas</taxon>
    </lineage>
</organism>
<dbReference type="Pfam" id="PF08448">
    <property type="entry name" value="PAS_4"/>
    <property type="match status" value="1"/>
</dbReference>
<dbReference type="PROSITE" id="PS50883">
    <property type="entry name" value="EAL"/>
    <property type="match status" value="1"/>
</dbReference>